<evidence type="ECO:0000313" key="3">
    <source>
        <dbReference type="Proteomes" id="UP000268162"/>
    </source>
</evidence>
<feature type="compositionally biased region" description="Basic and acidic residues" evidence="1">
    <location>
        <begin position="72"/>
        <end position="81"/>
    </location>
</feature>
<dbReference type="AlphaFoldDB" id="A0A4P9ZQZ0"/>
<proteinExistence type="predicted"/>
<protein>
    <recommendedName>
        <fullName evidence="4">Outer membrane protein TOM13-domain-containing protein</fullName>
    </recommendedName>
</protein>
<gene>
    <name evidence="2" type="ORF">BJ085DRAFT_28466</name>
</gene>
<name>A0A4P9ZQZ0_9FUNG</name>
<keyword evidence="3" id="KW-1185">Reference proteome</keyword>
<organism evidence="2 3">
    <name type="scientific">Dimargaris cristalligena</name>
    <dbReference type="NCBI Taxonomy" id="215637"/>
    <lineage>
        <taxon>Eukaryota</taxon>
        <taxon>Fungi</taxon>
        <taxon>Fungi incertae sedis</taxon>
        <taxon>Zoopagomycota</taxon>
        <taxon>Kickxellomycotina</taxon>
        <taxon>Dimargaritomycetes</taxon>
        <taxon>Dimargaritales</taxon>
        <taxon>Dimargaritaceae</taxon>
        <taxon>Dimargaris</taxon>
    </lineage>
</organism>
<reference evidence="3" key="1">
    <citation type="journal article" date="2018" name="Nat. Microbiol.">
        <title>Leveraging single-cell genomics to expand the fungal tree of life.</title>
        <authorList>
            <person name="Ahrendt S.R."/>
            <person name="Quandt C.A."/>
            <person name="Ciobanu D."/>
            <person name="Clum A."/>
            <person name="Salamov A."/>
            <person name="Andreopoulos B."/>
            <person name="Cheng J.F."/>
            <person name="Woyke T."/>
            <person name="Pelin A."/>
            <person name="Henrissat B."/>
            <person name="Reynolds N.K."/>
            <person name="Benny G.L."/>
            <person name="Smith M.E."/>
            <person name="James T.Y."/>
            <person name="Grigoriev I.V."/>
        </authorList>
    </citation>
    <scope>NUCLEOTIDE SEQUENCE [LARGE SCALE GENOMIC DNA]</scope>
    <source>
        <strain evidence="3">RSA 468</strain>
    </source>
</reference>
<feature type="region of interest" description="Disordered" evidence="1">
    <location>
        <begin position="43"/>
        <end position="85"/>
    </location>
</feature>
<dbReference type="STRING" id="215637.A0A4P9ZQZ0"/>
<sequence>MSDAPPPSSLFETIHHLNPSESDLDEFSPLSYSQAETINTEFTDHAPPTLFEHSHTSSGPAFSTHGSDSEEEHSPWTHPSDEWSSVLRRNQAEARPQPNTGVLGRRWTSWAAWSPFFAYTFRLSLSYLVIPFFQGVMLGFGEICANELAFLWGWKNANIMFPQLRPRLQKSTKSK</sequence>
<evidence type="ECO:0008006" key="4">
    <source>
        <dbReference type="Google" id="ProtNLM"/>
    </source>
</evidence>
<dbReference type="InterPro" id="IPR013262">
    <property type="entry name" value="OMP_MIM1/TOM13_mt"/>
</dbReference>
<feature type="compositionally biased region" description="Polar residues" evidence="1">
    <location>
        <begin position="56"/>
        <end position="66"/>
    </location>
</feature>
<evidence type="ECO:0000256" key="1">
    <source>
        <dbReference type="SAM" id="MobiDB-lite"/>
    </source>
</evidence>
<dbReference type="GO" id="GO:0005741">
    <property type="term" value="C:mitochondrial outer membrane"/>
    <property type="evidence" value="ECO:0007669"/>
    <property type="project" value="InterPro"/>
</dbReference>
<dbReference type="OrthoDB" id="5529571at2759"/>
<feature type="region of interest" description="Disordered" evidence="1">
    <location>
        <begin position="1"/>
        <end position="30"/>
    </location>
</feature>
<evidence type="ECO:0000313" key="2">
    <source>
        <dbReference type="EMBL" id="RKP35151.1"/>
    </source>
</evidence>
<dbReference type="Pfam" id="PF08219">
    <property type="entry name" value="TOM13"/>
    <property type="match status" value="1"/>
</dbReference>
<dbReference type="Proteomes" id="UP000268162">
    <property type="component" value="Unassembled WGS sequence"/>
</dbReference>
<accession>A0A4P9ZQZ0</accession>
<dbReference type="EMBL" id="ML002947">
    <property type="protein sequence ID" value="RKP35151.1"/>
    <property type="molecule type" value="Genomic_DNA"/>
</dbReference>